<dbReference type="RefSeq" id="XP_024116035.1">
    <property type="nucleotide sequence ID" value="XM_024260267.2"/>
</dbReference>
<dbReference type="OMA" id="GIQKKEH"/>
<dbReference type="GO" id="GO:0008270">
    <property type="term" value="F:zinc ion binding"/>
    <property type="evidence" value="ECO:0007669"/>
    <property type="project" value="UniProtKB-KW"/>
</dbReference>
<dbReference type="Pfam" id="PF18102">
    <property type="entry name" value="DTC"/>
    <property type="match status" value="1"/>
</dbReference>
<evidence type="ECO:0000256" key="3">
    <source>
        <dbReference type="ARBA" id="ARBA00009413"/>
    </source>
</evidence>
<evidence type="ECO:0000313" key="11">
    <source>
        <dbReference type="Ensembl" id="ENSOMEP00000023357.1"/>
    </source>
</evidence>
<dbReference type="OrthoDB" id="527344at2759"/>
<organism evidence="11 12">
    <name type="scientific">Oryzias melastigma</name>
    <name type="common">Marine medaka</name>
    <dbReference type="NCBI Taxonomy" id="30732"/>
    <lineage>
        <taxon>Eukaryota</taxon>
        <taxon>Metazoa</taxon>
        <taxon>Chordata</taxon>
        <taxon>Craniata</taxon>
        <taxon>Vertebrata</taxon>
        <taxon>Euteleostomi</taxon>
        <taxon>Actinopterygii</taxon>
        <taxon>Neopterygii</taxon>
        <taxon>Teleostei</taxon>
        <taxon>Neoteleostei</taxon>
        <taxon>Acanthomorphata</taxon>
        <taxon>Ovalentaria</taxon>
        <taxon>Atherinomorphae</taxon>
        <taxon>Beloniformes</taxon>
        <taxon>Adrianichthyidae</taxon>
        <taxon>Oryziinae</taxon>
        <taxon>Oryzias</taxon>
    </lineage>
</organism>
<evidence type="ECO:0000256" key="8">
    <source>
        <dbReference type="PROSITE-ProRule" id="PRU00175"/>
    </source>
</evidence>
<evidence type="ECO:0000259" key="10">
    <source>
        <dbReference type="PROSITE" id="PS50089"/>
    </source>
</evidence>
<dbReference type="Gene3D" id="3.30.390.130">
    <property type="match status" value="1"/>
</dbReference>
<reference evidence="11" key="1">
    <citation type="submission" date="2025-08" db="UniProtKB">
        <authorList>
            <consortium name="Ensembl"/>
        </authorList>
    </citation>
    <scope>IDENTIFICATION</scope>
</reference>
<evidence type="ECO:0000256" key="7">
    <source>
        <dbReference type="ARBA" id="ARBA00022833"/>
    </source>
</evidence>
<comment type="catalytic activity">
    <reaction evidence="1 9">
        <text>S-ubiquitinyl-[E2 ubiquitin-conjugating enzyme]-L-cysteine + [acceptor protein]-L-lysine = [E2 ubiquitin-conjugating enzyme]-L-cysteine + N(6)-ubiquitinyl-[acceptor protein]-L-lysine.</text>
        <dbReference type="EC" id="2.3.2.27"/>
    </reaction>
</comment>
<dbReference type="SMART" id="SM00184">
    <property type="entry name" value="RING"/>
    <property type="match status" value="1"/>
</dbReference>
<evidence type="ECO:0000256" key="2">
    <source>
        <dbReference type="ARBA" id="ARBA00004906"/>
    </source>
</evidence>
<reference evidence="11" key="2">
    <citation type="submission" date="2025-09" db="UniProtKB">
        <authorList>
            <consortium name="Ensembl"/>
        </authorList>
    </citation>
    <scope>IDENTIFICATION</scope>
</reference>
<dbReference type="InterPro" id="IPR001841">
    <property type="entry name" value="Znf_RING"/>
</dbReference>
<dbReference type="PaxDb" id="30732-ENSOMEP00000023357"/>
<evidence type="ECO:0000256" key="9">
    <source>
        <dbReference type="RuleBase" id="RU367105"/>
    </source>
</evidence>
<comment type="subcellular location">
    <subcellularLocation>
        <location evidence="9">Cytoplasm</location>
    </subcellularLocation>
</comment>
<dbReference type="InterPro" id="IPR039398">
    <property type="entry name" value="Deltex_fam"/>
</dbReference>
<dbReference type="AlphaFoldDB" id="A0A3B3CZR9"/>
<dbReference type="GO" id="GO:0007219">
    <property type="term" value="P:Notch signaling pathway"/>
    <property type="evidence" value="ECO:0007669"/>
    <property type="project" value="InterPro"/>
</dbReference>
<protein>
    <recommendedName>
        <fullName evidence="9">E3 ubiquitin-protein ligase</fullName>
        <ecNumber evidence="9">2.3.2.27</ecNumber>
    </recommendedName>
</protein>
<dbReference type="InterPro" id="IPR039396">
    <property type="entry name" value="Deltex_C"/>
</dbReference>
<evidence type="ECO:0000256" key="1">
    <source>
        <dbReference type="ARBA" id="ARBA00000900"/>
    </source>
</evidence>
<evidence type="ECO:0000256" key="4">
    <source>
        <dbReference type="ARBA" id="ARBA00022679"/>
    </source>
</evidence>
<dbReference type="PROSITE" id="PS00518">
    <property type="entry name" value="ZF_RING_1"/>
    <property type="match status" value="1"/>
</dbReference>
<dbReference type="PANTHER" id="PTHR12622">
    <property type="entry name" value="DELTEX-RELATED"/>
    <property type="match status" value="1"/>
</dbReference>
<proteinExistence type="inferred from homology"/>
<dbReference type="FunFam" id="3.30.390.130:FF:000001">
    <property type="entry name" value="Probable E3 ubiquitin-protein ligase DTX3"/>
    <property type="match status" value="1"/>
</dbReference>
<dbReference type="InterPro" id="IPR017907">
    <property type="entry name" value="Znf_RING_CS"/>
</dbReference>
<dbReference type="Gene3D" id="3.30.40.10">
    <property type="entry name" value="Zinc/RING finger domain, C3HC4 (zinc finger)"/>
    <property type="match status" value="1"/>
</dbReference>
<comment type="similarity">
    <text evidence="3 9">Belongs to the Deltex family.</text>
</comment>
<dbReference type="PROSITE" id="PS50089">
    <property type="entry name" value="ZF_RING_2"/>
    <property type="match status" value="1"/>
</dbReference>
<dbReference type="GO" id="GO:0005737">
    <property type="term" value="C:cytoplasm"/>
    <property type="evidence" value="ECO:0007669"/>
    <property type="project" value="UniProtKB-SubCell"/>
</dbReference>
<dbReference type="GO" id="GO:0061630">
    <property type="term" value="F:ubiquitin protein ligase activity"/>
    <property type="evidence" value="ECO:0007669"/>
    <property type="project" value="UniProtKB-UniRule"/>
</dbReference>
<dbReference type="GeneID" id="112137780"/>
<feature type="domain" description="RING-type" evidence="10">
    <location>
        <begin position="197"/>
        <end position="236"/>
    </location>
</feature>
<evidence type="ECO:0000313" key="12">
    <source>
        <dbReference type="Proteomes" id="UP000261560"/>
    </source>
</evidence>
<dbReference type="STRING" id="30732.ENSOMEP00000023357"/>
<dbReference type="GO" id="GO:0016567">
    <property type="term" value="P:protein ubiquitination"/>
    <property type="evidence" value="ECO:0007669"/>
    <property type="project" value="UniProtKB-UniRule"/>
</dbReference>
<dbReference type="SUPFAM" id="SSF57850">
    <property type="entry name" value="RING/U-box"/>
    <property type="match status" value="1"/>
</dbReference>
<accession>A0A3B3CZR9</accession>
<dbReference type="Proteomes" id="UP000261560">
    <property type="component" value="Unplaced"/>
</dbReference>
<dbReference type="KEGG" id="oml:112137780"/>
<keyword evidence="7 9" id="KW-0862">Zinc</keyword>
<keyword evidence="9" id="KW-0963">Cytoplasm</keyword>
<dbReference type="CDD" id="cd09633">
    <property type="entry name" value="Deltex_C"/>
    <property type="match status" value="1"/>
</dbReference>
<dbReference type="InterPro" id="IPR013083">
    <property type="entry name" value="Znf_RING/FYVE/PHD"/>
</dbReference>
<evidence type="ECO:0000256" key="5">
    <source>
        <dbReference type="ARBA" id="ARBA00022723"/>
    </source>
</evidence>
<dbReference type="UniPathway" id="UPA00143"/>
<keyword evidence="6 8" id="KW-0863">Zinc-finger</keyword>
<dbReference type="Pfam" id="PF13639">
    <property type="entry name" value="zf-RING_2"/>
    <property type="match status" value="1"/>
</dbReference>
<evidence type="ECO:0000256" key="6">
    <source>
        <dbReference type="ARBA" id="ARBA00022771"/>
    </source>
</evidence>
<dbReference type="InterPro" id="IPR039399">
    <property type="entry name" value="Deltex_C_sf"/>
</dbReference>
<name>A0A3B3CZR9_ORYME</name>
<comment type="pathway">
    <text evidence="2 9">Protein modification; protein ubiquitination.</text>
</comment>
<keyword evidence="12" id="KW-1185">Reference proteome</keyword>
<dbReference type="EC" id="2.3.2.27" evidence="9"/>
<dbReference type="GeneTree" id="ENSGT00940000154578"/>
<keyword evidence="5 9" id="KW-0479">Metal-binding</keyword>
<keyword evidence="4 9" id="KW-0808">Transferase</keyword>
<sequence>MELITDIQLTVPLTFLNDHNLPRNIRVLRKEKSFYVLTGPFYDLEKFLDKKHPECQPVVVSSTVLDYMKEKYKEKLYRIVGQDVLFKHNSNDTTQVTFKPPASPVSSLQPICMRHRFITFYQRTASDLKVITLDLSPRNVSELEQHYPLLLFKGTKPVTVIGHYIHVAKLEESLRQSPSSRRDRSSNSLPRQGEEICPICMEPMAPKDTKKLQCKHSFCKDCVEQAFSYKPVCPVCGELYGVLKGTQPEGGQMNCTIDPTSLPGYERYKTIVINYYIPDGIQKKEHPSPGQPYKGVSRTAYLPDSPEGRAILELLKQAFNQRLIFTIGRSSTSGKSNVVTWNDIHHKTSMHGGPSHYGYPDPAYLSRVREELQVKGIK</sequence>
<dbReference type="Ensembl" id="ENSOMET00000012428.1">
    <property type="protein sequence ID" value="ENSOMEP00000023357.1"/>
    <property type="gene ID" value="ENSOMEG00000003433.1"/>
</dbReference>